<dbReference type="InterPro" id="IPR055357">
    <property type="entry name" value="LRR_At1g61320_AtMIF1"/>
</dbReference>
<dbReference type="Gene3D" id="3.80.10.10">
    <property type="entry name" value="Ribonuclease Inhibitor"/>
    <property type="match status" value="1"/>
</dbReference>
<feature type="non-terminal residue" evidence="2">
    <location>
        <position position="332"/>
    </location>
</feature>
<reference evidence="2 3" key="1">
    <citation type="submission" date="2024-02" db="EMBL/GenBank/DDBJ databases">
        <title>High-quality chromosome-scale genome assembly of Pensacola bahiagrass (Paspalum notatum Flugge var. saurae).</title>
        <authorList>
            <person name="Vega J.M."/>
            <person name="Podio M."/>
            <person name="Orjuela J."/>
            <person name="Siena L.A."/>
            <person name="Pessino S.C."/>
            <person name="Combes M.C."/>
            <person name="Mariac C."/>
            <person name="Albertini E."/>
            <person name="Pupilli F."/>
            <person name="Ortiz J.P.A."/>
            <person name="Leblanc O."/>
        </authorList>
    </citation>
    <scope>NUCLEOTIDE SEQUENCE [LARGE SCALE GENOMIC DNA]</scope>
    <source>
        <strain evidence="2">R1</strain>
        <tissue evidence="2">Leaf</tissue>
    </source>
</reference>
<dbReference type="Pfam" id="PF23622">
    <property type="entry name" value="LRR_At1g61320_AtMIF1"/>
    <property type="match status" value="1"/>
</dbReference>
<dbReference type="AlphaFoldDB" id="A0AAQ3U8S1"/>
<dbReference type="Proteomes" id="UP001341281">
    <property type="component" value="Chromosome 07"/>
</dbReference>
<protein>
    <recommendedName>
        <fullName evidence="1">At1g61320/AtMIF1 LRR domain-containing protein</fullName>
    </recommendedName>
</protein>
<dbReference type="EMBL" id="CP144751">
    <property type="protein sequence ID" value="WVZ87543.1"/>
    <property type="molecule type" value="Genomic_DNA"/>
</dbReference>
<dbReference type="SUPFAM" id="SSF52047">
    <property type="entry name" value="RNI-like"/>
    <property type="match status" value="1"/>
</dbReference>
<dbReference type="InterPro" id="IPR032675">
    <property type="entry name" value="LRR_dom_sf"/>
</dbReference>
<evidence type="ECO:0000313" key="3">
    <source>
        <dbReference type="Proteomes" id="UP001341281"/>
    </source>
</evidence>
<dbReference type="PANTHER" id="PTHR34145:SF78">
    <property type="entry name" value="FBD DOMAIN-CONTAINING PROTEIN"/>
    <property type="match status" value="1"/>
</dbReference>
<organism evidence="2 3">
    <name type="scientific">Paspalum notatum var. saurae</name>
    <dbReference type="NCBI Taxonomy" id="547442"/>
    <lineage>
        <taxon>Eukaryota</taxon>
        <taxon>Viridiplantae</taxon>
        <taxon>Streptophyta</taxon>
        <taxon>Embryophyta</taxon>
        <taxon>Tracheophyta</taxon>
        <taxon>Spermatophyta</taxon>
        <taxon>Magnoliopsida</taxon>
        <taxon>Liliopsida</taxon>
        <taxon>Poales</taxon>
        <taxon>Poaceae</taxon>
        <taxon>PACMAD clade</taxon>
        <taxon>Panicoideae</taxon>
        <taxon>Andropogonodae</taxon>
        <taxon>Paspaleae</taxon>
        <taxon>Paspalinae</taxon>
        <taxon>Paspalum</taxon>
    </lineage>
</organism>
<accession>A0AAQ3U8S1</accession>
<proteinExistence type="predicted"/>
<dbReference type="PANTHER" id="PTHR34145">
    <property type="entry name" value="OS02G0105600 PROTEIN"/>
    <property type="match status" value="1"/>
</dbReference>
<dbReference type="InterPro" id="IPR053772">
    <property type="entry name" value="At1g61320/At1g61330-like"/>
</dbReference>
<feature type="domain" description="At1g61320/AtMIF1 LRR" evidence="1">
    <location>
        <begin position="1"/>
        <end position="332"/>
    </location>
</feature>
<keyword evidence="3" id="KW-1185">Reference proteome</keyword>
<sequence>IAITPAIEEVILFLPTNYKKKYSFPCSVLFGGCGNSIRHIRLAECAFRPQVEFSCLRSLTTLYLFEVHITSAELGSLISNCFALEKLQLIACGELIFLKIPLSLERLTFLRCDMLQVIESKASNLSTFKFFSGPVHLSLGESSQVKNLDIELPFMPNSLSYSITKLPSAVLNLETLKITSVDERVDTPMVVDKFLNLKYLNIHLAADYKAFSPTYDYFSLVSFLDASPTLQTLILSVKQNAMKHDSAFGDNLHVRQIPGHEHNRLRKVHINGFCSAKSMVELTCHILDNATSLESLTVDATFNQGTYGDSRRCDRKNSRCNPIARDMIWEAH</sequence>
<evidence type="ECO:0000259" key="1">
    <source>
        <dbReference type="Pfam" id="PF23622"/>
    </source>
</evidence>
<gene>
    <name evidence="2" type="ORF">U9M48_034166</name>
</gene>
<evidence type="ECO:0000313" key="2">
    <source>
        <dbReference type="EMBL" id="WVZ87543.1"/>
    </source>
</evidence>
<name>A0AAQ3U8S1_PASNO</name>